<evidence type="ECO:0000256" key="3">
    <source>
        <dbReference type="ARBA" id="ARBA00023002"/>
    </source>
</evidence>
<comment type="similarity">
    <text evidence="1">Belongs to the shaker potassium channel beta subunit family.</text>
</comment>
<organism evidence="5 6">
    <name type="scientific">Janibacter alittae</name>
    <dbReference type="NCBI Taxonomy" id="3115209"/>
    <lineage>
        <taxon>Bacteria</taxon>
        <taxon>Bacillati</taxon>
        <taxon>Actinomycetota</taxon>
        <taxon>Actinomycetes</taxon>
        <taxon>Micrococcales</taxon>
        <taxon>Intrasporangiaceae</taxon>
        <taxon>Janibacter</taxon>
    </lineage>
</organism>
<dbReference type="SUPFAM" id="SSF51430">
    <property type="entry name" value="NAD(P)-linked oxidoreductase"/>
    <property type="match status" value="1"/>
</dbReference>
<sequence>MQHRYLGNSGLKISEIAYGNWLTHGSQVEADAAKACVRAALDHGISTFDTADVYANTAAETVLGQALAGERRESLEILTKVYWPTGPKGPNDSGLSAKHIRESIDGSLRRLRTDYVDLYQAHRFDTETPLEETMQAFADVVRSGKALYIGVSEWTADQIRQGHALARELGIRLVSSQPQYSMLWRVIEGEVVPTSQELGLSQVVWSPIAQGILTGKYQPGQPLPEGSRAAHEEAGQSIAGRVGDEELLTAVQGLRPVAEDVGLTMAQLAVAWVLQNDNVAAAIIGASRPEQVAENVAASGVVLEPQVMARIDEVLGEHVVRDPGKTQQMAPTTRPT</sequence>
<dbReference type="Gene3D" id="3.20.20.100">
    <property type="entry name" value="NADP-dependent oxidoreductase domain"/>
    <property type="match status" value="1"/>
</dbReference>
<dbReference type="InterPro" id="IPR036812">
    <property type="entry name" value="NAD(P)_OxRdtase_dom_sf"/>
</dbReference>
<gene>
    <name evidence="5" type="ORF">V1351_00695</name>
</gene>
<dbReference type="EMBL" id="CP144913">
    <property type="protein sequence ID" value="WXB76608.1"/>
    <property type="molecule type" value="Genomic_DNA"/>
</dbReference>
<keyword evidence="6" id="KW-1185">Reference proteome</keyword>
<evidence type="ECO:0000259" key="4">
    <source>
        <dbReference type="Pfam" id="PF00248"/>
    </source>
</evidence>
<reference evidence="5 6" key="1">
    <citation type="submission" date="2024-02" db="EMBL/GenBank/DDBJ databases">
        <title>Janibacter sp. nov., isolated from gut of marine sandworm.</title>
        <authorList>
            <person name="Kim B."/>
            <person name="Jun M.O."/>
            <person name="Shin N.-R."/>
        </authorList>
    </citation>
    <scope>NUCLEOTIDE SEQUENCE [LARGE SCALE GENOMIC DNA]</scope>
    <source>
        <strain evidence="5 6">A1S7</strain>
    </source>
</reference>
<dbReference type="PANTHER" id="PTHR43150">
    <property type="entry name" value="HYPERKINETIC, ISOFORM M"/>
    <property type="match status" value="1"/>
</dbReference>
<evidence type="ECO:0000256" key="2">
    <source>
        <dbReference type="ARBA" id="ARBA00022857"/>
    </source>
</evidence>
<accession>A0ABZ2MHZ2</accession>
<dbReference type="PANTHER" id="PTHR43150:SF2">
    <property type="entry name" value="HYPERKINETIC, ISOFORM M"/>
    <property type="match status" value="1"/>
</dbReference>
<keyword evidence="2" id="KW-0521">NADP</keyword>
<dbReference type="InterPro" id="IPR023210">
    <property type="entry name" value="NADP_OxRdtase_dom"/>
</dbReference>
<evidence type="ECO:0000313" key="6">
    <source>
        <dbReference type="Proteomes" id="UP001382727"/>
    </source>
</evidence>
<dbReference type="Pfam" id="PF00248">
    <property type="entry name" value="Aldo_ket_red"/>
    <property type="match status" value="1"/>
</dbReference>
<name>A0ABZ2MHZ2_9MICO</name>
<dbReference type="InterPro" id="IPR005399">
    <property type="entry name" value="K_chnl_volt-dep_bsu_KCNAB-rel"/>
</dbReference>
<dbReference type="PRINTS" id="PR01577">
    <property type="entry name" value="KCNABCHANNEL"/>
</dbReference>
<dbReference type="CDD" id="cd19074">
    <property type="entry name" value="Aldo_ket_red_shaker-like"/>
    <property type="match status" value="1"/>
</dbReference>
<dbReference type="RefSeq" id="WP_338749749.1">
    <property type="nucleotide sequence ID" value="NZ_CP144913.1"/>
</dbReference>
<keyword evidence="3" id="KW-0560">Oxidoreductase</keyword>
<evidence type="ECO:0000313" key="5">
    <source>
        <dbReference type="EMBL" id="WXB76608.1"/>
    </source>
</evidence>
<dbReference type="Proteomes" id="UP001382727">
    <property type="component" value="Chromosome"/>
</dbReference>
<feature type="domain" description="NADP-dependent oxidoreductase" evidence="4">
    <location>
        <begin position="15"/>
        <end position="314"/>
    </location>
</feature>
<protein>
    <submittedName>
        <fullName evidence="5">Aldo/keto reductase family protein</fullName>
    </submittedName>
</protein>
<evidence type="ECO:0000256" key="1">
    <source>
        <dbReference type="ARBA" id="ARBA00006515"/>
    </source>
</evidence>
<proteinExistence type="inferred from homology"/>